<dbReference type="Gene3D" id="3.40.50.300">
    <property type="entry name" value="P-loop containing nucleotide triphosphate hydrolases"/>
    <property type="match status" value="1"/>
</dbReference>
<keyword evidence="11" id="KW-1185">Reference proteome</keyword>
<organism evidence="10 11">
    <name type="scientific">Aliidiomarina taiwanensis</name>
    <dbReference type="NCBI Taxonomy" id="946228"/>
    <lineage>
        <taxon>Bacteria</taxon>
        <taxon>Pseudomonadati</taxon>
        <taxon>Pseudomonadota</taxon>
        <taxon>Gammaproteobacteria</taxon>
        <taxon>Alteromonadales</taxon>
        <taxon>Idiomarinaceae</taxon>
        <taxon>Aliidiomarina</taxon>
    </lineage>
</organism>
<keyword evidence="3" id="KW-0813">Transport</keyword>
<keyword evidence="7 10" id="KW-0067">ATP-binding</keyword>
<dbReference type="RefSeq" id="WP_126756605.1">
    <property type="nucleotide sequence ID" value="NZ_PIPQ01000001.1"/>
</dbReference>
<dbReference type="PANTHER" id="PTHR43297">
    <property type="entry name" value="OLIGOPEPTIDE TRANSPORT ATP-BINDING PROTEIN APPD"/>
    <property type="match status" value="1"/>
</dbReference>
<dbReference type="GO" id="GO:0016887">
    <property type="term" value="F:ATP hydrolysis activity"/>
    <property type="evidence" value="ECO:0007669"/>
    <property type="project" value="InterPro"/>
</dbReference>
<evidence type="ECO:0000313" key="10">
    <source>
        <dbReference type="EMBL" id="RUO44209.1"/>
    </source>
</evidence>
<dbReference type="GO" id="GO:0015833">
    <property type="term" value="P:peptide transport"/>
    <property type="evidence" value="ECO:0007669"/>
    <property type="project" value="InterPro"/>
</dbReference>
<evidence type="ECO:0000313" key="11">
    <source>
        <dbReference type="Proteomes" id="UP000286976"/>
    </source>
</evidence>
<evidence type="ECO:0000256" key="4">
    <source>
        <dbReference type="ARBA" id="ARBA00022475"/>
    </source>
</evidence>
<evidence type="ECO:0000256" key="1">
    <source>
        <dbReference type="ARBA" id="ARBA00004417"/>
    </source>
</evidence>
<comment type="caution">
    <text evidence="10">The sequence shown here is derived from an EMBL/GenBank/DDBJ whole genome shotgun (WGS) entry which is preliminary data.</text>
</comment>
<evidence type="ECO:0000256" key="7">
    <source>
        <dbReference type="ARBA" id="ARBA00022840"/>
    </source>
</evidence>
<evidence type="ECO:0000256" key="2">
    <source>
        <dbReference type="ARBA" id="ARBA00005417"/>
    </source>
</evidence>
<dbReference type="PANTHER" id="PTHR43297:SF4">
    <property type="entry name" value="PUTRESCINE EXPORT SYSTEM ATP-BINDING PROTEIN SAPD"/>
    <property type="match status" value="1"/>
</dbReference>
<dbReference type="CDD" id="cd03257">
    <property type="entry name" value="ABC_NikE_OppD_transporters"/>
    <property type="match status" value="1"/>
</dbReference>
<dbReference type="OrthoDB" id="9784450at2"/>
<dbReference type="Pfam" id="PF00005">
    <property type="entry name" value="ABC_tran"/>
    <property type="match status" value="1"/>
</dbReference>
<dbReference type="InterPro" id="IPR003593">
    <property type="entry name" value="AAA+_ATPase"/>
</dbReference>
<dbReference type="PROSITE" id="PS50893">
    <property type="entry name" value="ABC_TRANSPORTER_2"/>
    <property type="match status" value="1"/>
</dbReference>
<proteinExistence type="inferred from homology"/>
<name>A0A432XA14_9GAMM</name>
<dbReference type="GO" id="GO:0005524">
    <property type="term" value="F:ATP binding"/>
    <property type="evidence" value="ECO:0007669"/>
    <property type="project" value="UniProtKB-KW"/>
</dbReference>
<sequence>MLIDIRNLSIFADAPHGEVKVLDRVSLQIAEGELHTLVGESGSGKSLIARAIMGFINPEWRLQADRLWFKGTDLLRLTSKERRSIIGVDIAMIFQDPADYLDPNATVLEQLREAILNQDLNVPFWKRKAARDKYAAQLLIKMGVKNYQQVLRAYPFELSEGVAQKVMIATAIAHRPQLLIADEPTTAMEPRTRDQIYRLLAQLHAQHRMSILLIAQDFSELMKETTHLSTIYAGQIMETGSRDQLLEAPYHPYTDALSYTSLSQPQKLAHKQHLQTLPELEPNLQHMPIGCRLGPRCPYAKRACVQRPEKYVIAKREFYCHYPINLDTKDQAVFESVQYKQVSL</sequence>
<dbReference type="Pfam" id="PF08352">
    <property type="entry name" value="oligo_HPY"/>
    <property type="match status" value="1"/>
</dbReference>
<dbReference type="NCBIfam" id="TIGR01727">
    <property type="entry name" value="oligo_HPY"/>
    <property type="match status" value="1"/>
</dbReference>
<dbReference type="InterPro" id="IPR003439">
    <property type="entry name" value="ABC_transporter-like_ATP-bd"/>
</dbReference>
<dbReference type="SUPFAM" id="SSF52540">
    <property type="entry name" value="P-loop containing nucleoside triphosphate hydrolases"/>
    <property type="match status" value="1"/>
</dbReference>
<dbReference type="AlphaFoldDB" id="A0A432XA14"/>
<keyword evidence="6" id="KW-0547">Nucleotide-binding</keyword>
<dbReference type="GO" id="GO:0005886">
    <property type="term" value="C:plasma membrane"/>
    <property type="evidence" value="ECO:0007669"/>
    <property type="project" value="UniProtKB-SubCell"/>
</dbReference>
<dbReference type="InterPro" id="IPR027417">
    <property type="entry name" value="P-loop_NTPase"/>
</dbReference>
<dbReference type="EMBL" id="PIPQ01000001">
    <property type="protein sequence ID" value="RUO44209.1"/>
    <property type="molecule type" value="Genomic_DNA"/>
</dbReference>
<reference evidence="10 11" key="1">
    <citation type="journal article" date="2011" name="Front. Microbiol.">
        <title>Genomic signatures of strain selection and enhancement in Bacillus atrophaeus var. globigii, a historical biowarfare simulant.</title>
        <authorList>
            <person name="Gibbons H.S."/>
            <person name="Broomall S.M."/>
            <person name="McNew L.A."/>
            <person name="Daligault H."/>
            <person name="Chapman C."/>
            <person name="Bruce D."/>
            <person name="Karavis M."/>
            <person name="Krepps M."/>
            <person name="McGregor P.A."/>
            <person name="Hong C."/>
            <person name="Park K.H."/>
            <person name="Akmal A."/>
            <person name="Feldman A."/>
            <person name="Lin J.S."/>
            <person name="Chang W.E."/>
            <person name="Higgs B.W."/>
            <person name="Demirev P."/>
            <person name="Lindquist J."/>
            <person name="Liem A."/>
            <person name="Fochler E."/>
            <person name="Read T.D."/>
            <person name="Tapia R."/>
            <person name="Johnson S."/>
            <person name="Bishop-Lilly K.A."/>
            <person name="Detter C."/>
            <person name="Han C."/>
            <person name="Sozhamannan S."/>
            <person name="Rosenzweig C.N."/>
            <person name="Skowronski E.W."/>
        </authorList>
    </citation>
    <scope>NUCLEOTIDE SEQUENCE [LARGE SCALE GENOMIC DNA]</scope>
    <source>
        <strain evidence="10 11">AIT1</strain>
    </source>
</reference>
<feature type="domain" description="ABC transporter" evidence="9">
    <location>
        <begin position="5"/>
        <end position="258"/>
    </location>
</feature>
<evidence type="ECO:0000259" key="9">
    <source>
        <dbReference type="PROSITE" id="PS50893"/>
    </source>
</evidence>
<gene>
    <name evidence="10" type="ORF">CWE15_03310</name>
</gene>
<evidence type="ECO:0000256" key="5">
    <source>
        <dbReference type="ARBA" id="ARBA00022519"/>
    </source>
</evidence>
<comment type="similarity">
    <text evidence="2">Belongs to the ABC transporter superfamily.</text>
</comment>
<comment type="subcellular location">
    <subcellularLocation>
        <location evidence="1">Cell inner membrane</location>
        <topology evidence="1">Peripheral membrane protein</topology>
    </subcellularLocation>
</comment>
<protein>
    <submittedName>
        <fullName evidence="10">Peptide ABC transporter ATP-binding protein</fullName>
    </submittedName>
</protein>
<keyword evidence="5" id="KW-0997">Cell inner membrane</keyword>
<accession>A0A432XA14</accession>
<dbReference type="SMART" id="SM00382">
    <property type="entry name" value="AAA"/>
    <property type="match status" value="1"/>
</dbReference>
<keyword evidence="4" id="KW-1003">Cell membrane</keyword>
<keyword evidence="8" id="KW-0472">Membrane</keyword>
<dbReference type="Proteomes" id="UP000286976">
    <property type="component" value="Unassembled WGS sequence"/>
</dbReference>
<evidence type="ECO:0000256" key="3">
    <source>
        <dbReference type="ARBA" id="ARBA00022448"/>
    </source>
</evidence>
<evidence type="ECO:0000256" key="6">
    <source>
        <dbReference type="ARBA" id="ARBA00022741"/>
    </source>
</evidence>
<dbReference type="InterPro" id="IPR050388">
    <property type="entry name" value="ABC_Ni/Peptide_Import"/>
</dbReference>
<evidence type="ECO:0000256" key="8">
    <source>
        <dbReference type="ARBA" id="ARBA00023136"/>
    </source>
</evidence>
<dbReference type="InterPro" id="IPR013563">
    <property type="entry name" value="Oligopep_ABC_C"/>
</dbReference>